<comment type="caution">
    <text evidence="1">The sequence shown here is derived from an EMBL/GenBank/DDBJ whole genome shotgun (WGS) entry which is preliminary data.</text>
</comment>
<gene>
    <name evidence="1" type="ORF">PLEPLA_LOCUS38912</name>
</gene>
<organism evidence="1 2">
    <name type="scientific">Pleuronectes platessa</name>
    <name type="common">European plaice</name>
    <dbReference type="NCBI Taxonomy" id="8262"/>
    <lineage>
        <taxon>Eukaryota</taxon>
        <taxon>Metazoa</taxon>
        <taxon>Chordata</taxon>
        <taxon>Craniata</taxon>
        <taxon>Vertebrata</taxon>
        <taxon>Euteleostomi</taxon>
        <taxon>Actinopterygii</taxon>
        <taxon>Neopterygii</taxon>
        <taxon>Teleostei</taxon>
        <taxon>Neoteleostei</taxon>
        <taxon>Acanthomorphata</taxon>
        <taxon>Carangaria</taxon>
        <taxon>Pleuronectiformes</taxon>
        <taxon>Pleuronectoidei</taxon>
        <taxon>Pleuronectidae</taxon>
        <taxon>Pleuronectes</taxon>
    </lineage>
</organism>
<dbReference type="EMBL" id="CADEAL010004081">
    <property type="protein sequence ID" value="CAB1451219.1"/>
    <property type="molecule type" value="Genomic_DNA"/>
</dbReference>
<reference evidence="1" key="1">
    <citation type="submission" date="2020-03" db="EMBL/GenBank/DDBJ databases">
        <authorList>
            <person name="Weist P."/>
        </authorList>
    </citation>
    <scope>NUCLEOTIDE SEQUENCE</scope>
</reference>
<dbReference type="Proteomes" id="UP001153269">
    <property type="component" value="Unassembled WGS sequence"/>
</dbReference>
<proteinExistence type="predicted"/>
<protein>
    <submittedName>
        <fullName evidence="1">Uncharacterized protein</fullName>
    </submittedName>
</protein>
<evidence type="ECO:0000313" key="1">
    <source>
        <dbReference type="EMBL" id="CAB1451219.1"/>
    </source>
</evidence>
<dbReference type="AlphaFoldDB" id="A0A9N7VJD6"/>
<accession>A0A9N7VJD6</accession>
<keyword evidence="2" id="KW-1185">Reference proteome</keyword>
<evidence type="ECO:0000313" key="2">
    <source>
        <dbReference type="Proteomes" id="UP001153269"/>
    </source>
</evidence>
<sequence length="68" mass="7157">MFLNALTAEQTGASADGRWSGTINCARAEWVTVSAYKCGGGYVEGAPEELTRTCLSIGADDKKDLEAV</sequence>
<name>A0A9N7VJD6_PLEPL</name>